<keyword evidence="3" id="KW-1185">Reference proteome</keyword>
<evidence type="ECO:0000313" key="2">
    <source>
        <dbReference type="EMBL" id="MBB4859896.1"/>
    </source>
</evidence>
<dbReference type="AlphaFoldDB" id="A0A7W7NX01"/>
<evidence type="ECO:0000256" key="1">
    <source>
        <dbReference type="SAM" id="MobiDB-lite"/>
    </source>
</evidence>
<feature type="region of interest" description="Disordered" evidence="1">
    <location>
        <begin position="1"/>
        <end position="63"/>
    </location>
</feature>
<dbReference type="RefSeq" id="WP_184247910.1">
    <property type="nucleotide sequence ID" value="NZ_JACHLR010000015.1"/>
</dbReference>
<accession>A0A7W7NX01</accession>
<sequence length="63" mass="6501">MATDPGAPSPDIDRPDVAPDETPVPNEPSQPGTPDGPDEFPGEAPNVDTPDQGPIEMPPPMEA</sequence>
<name>A0A7W7NX01_9SPHN</name>
<reference evidence="2 3" key="1">
    <citation type="submission" date="2020-08" db="EMBL/GenBank/DDBJ databases">
        <title>Functional genomics of gut bacteria from endangered species of beetles.</title>
        <authorList>
            <person name="Carlos-Shanley C."/>
        </authorList>
    </citation>
    <scope>NUCLEOTIDE SEQUENCE [LARGE SCALE GENOMIC DNA]</scope>
    <source>
        <strain evidence="2 3">S00245</strain>
    </source>
</reference>
<proteinExistence type="predicted"/>
<evidence type="ECO:0000313" key="3">
    <source>
        <dbReference type="Proteomes" id="UP000555448"/>
    </source>
</evidence>
<dbReference type="EMBL" id="JACHLR010000015">
    <property type="protein sequence ID" value="MBB4859896.1"/>
    <property type="molecule type" value="Genomic_DNA"/>
</dbReference>
<protein>
    <submittedName>
        <fullName evidence="2">Uncharacterized protein</fullName>
    </submittedName>
</protein>
<gene>
    <name evidence="2" type="ORF">HNO88_003229</name>
</gene>
<organism evidence="2 3">
    <name type="scientific">Novosphingobium chloroacetimidivorans</name>
    <dbReference type="NCBI Taxonomy" id="1428314"/>
    <lineage>
        <taxon>Bacteria</taxon>
        <taxon>Pseudomonadati</taxon>
        <taxon>Pseudomonadota</taxon>
        <taxon>Alphaproteobacteria</taxon>
        <taxon>Sphingomonadales</taxon>
        <taxon>Sphingomonadaceae</taxon>
        <taxon>Novosphingobium</taxon>
    </lineage>
</organism>
<comment type="caution">
    <text evidence="2">The sequence shown here is derived from an EMBL/GenBank/DDBJ whole genome shotgun (WGS) entry which is preliminary data.</text>
</comment>
<dbReference type="Proteomes" id="UP000555448">
    <property type="component" value="Unassembled WGS sequence"/>
</dbReference>